<evidence type="ECO:0000313" key="2">
    <source>
        <dbReference type="EMBL" id="KIK00672.1"/>
    </source>
</evidence>
<dbReference type="OrthoDB" id="9975959at2759"/>
<protein>
    <submittedName>
        <fullName evidence="2">Unplaced genomic scaffold K443scaffold_86, whole genome shotgun sequence</fullName>
    </submittedName>
</protein>
<reference evidence="2 3" key="1">
    <citation type="submission" date="2014-04" db="EMBL/GenBank/DDBJ databases">
        <authorList>
            <consortium name="DOE Joint Genome Institute"/>
            <person name="Kuo A."/>
            <person name="Kohler A."/>
            <person name="Nagy L.G."/>
            <person name="Floudas D."/>
            <person name="Copeland A."/>
            <person name="Barry K.W."/>
            <person name="Cichocki N."/>
            <person name="Veneault-Fourrey C."/>
            <person name="LaButti K."/>
            <person name="Lindquist E.A."/>
            <person name="Lipzen A."/>
            <person name="Lundell T."/>
            <person name="Morin E."/>
            <person name="Murat C."/>
            <person name="Sun H."/>
            <person name="Tunlid A."/>
            <person name="Henrissat B."/>
            <person name="Grigoriev I.V."/>
            <person name="Hibbett D.S."/>
            <person name="Martin F."/>
            <person name="Nordberg H.P."/>
            <person name="Cantor M.N."/>
            <person name="Hua S.X."/>
        </authorList>
    </citation>
    <scope>NUCLEOTIDE SEQUENCE [LARGE SCALE GENOMIC DNA]</scope>
    <source>
        <strain evidence="2 3">LaAM-08-1</strain>
    </source>
</reference>
<feature type="compositionally biased region" description="Basic and acidic residues" evidence="1">
    <location>
        <begin position="1"/>
        <end position="10"/>
    </location>
</feature>
<gene>
    <name evidence="2" type="ORF">K443DRAFT_99968</name>
</gene>
<dbReference type="HOGENOM" id="CLU_3074258_0_0_1"/>
<organism evidence="2 3">
    <name type="scientific">Laccaria amethystina LaAM-08-1</name>
    <dbReference type="NCBI Taxonomy" id="1095629"/>
    <lineage>
        <taxon>Eukaryota</taxon>
        <taxon>Fungi</taxon>
        <taxon>Dikarya</taxon>
        <taxon>Basidiomycota</taxon>
        <taxon>Agaricomycotina</taxon>
        <taxon>Agaricomycetes</taxon>
        <taxon>Agaricomycetidae</taxon>
        <taxon>Agaricales</taxon>
        <taxon>Agaricineae</taxon>
        <taxon>Hydnangiaceae</taxon>
        <taxon>Laccaria</taxon>
    </lineage>
</organism>
<feature type="compositionally biased region" description="Polar residues" evidence="1">
    <location>
        <begin position="11"/>
        <end position="24"/>
    </location>
</feature>
<feature type="region of interest" description="Disordered" evidence="1">
    <location>
        <begin position="1"/>
        <end position="24"/>
    </location>
</feature>
<sequence>PDAHVADEHTLSLTSWNNQASQSRPAARSELILDHIFKGPKFPPASVSALRCC</sequence>
<proteinExistence type="predicted"/>
<dbReference type="Proteomes" id="UP000054477">
    <property type="component" value="Unassembled WGS sequence"/>
</dbReference>
<evidence type="ECO:0000256" key="1">
    <source>
        <dbReference type="SAM" id="MobiDB-lite"/>
    </source>
</evidence>
<name>A0A0C9XSE4_9AGAR</name>
<evidence type="ECO:0000313" key="3">
    <source>
        <dbReference type="Proteomes" id="UP000054477"/>
    </source>
</evidence>
<dbReference type="EMBL" id="KN838621">
    <property type="protein sequence ID" value="KIK00672.1"/>
    <property type="molecule type" value="Genomic_DNA"/>
</dbReference>
<reference evidence="3" key="2">
    <citation type="submission" date="2015-01" db="EMBL/GenBank/DDBJ databases">
        <title>Evolutionary Origins and Diversification of the Mycorrhizal Mutualists.</title>
        <authorList>
            <consortium name="DOE Joint Genome Institute"/>
            <consortium name="Mycorrhizal Genomics Consortium"/>
            <person name="Kohler A."/>
            <person name="Kuo A."/>
            <person name="Nagy L.G."/>
            <person name="Floudas D."/>
            <person name="Copeland A."/>
            <person name="Barry K.W."/>
            <person name="Cichocki N."/>
            <person name="Veneault-Fourrey C."/>
            <person name="LaButti K."/>
            <person name="Lindquist E.A."/>
            <person name="Lipzen A."/>
            <person name="Lundell T."/>
            <person name="Morin E."/>
            <person name="Murat C."/>
            <person name="Riley R."/>
            <person name="Ohm R."/>
            <person name="Sun H."/>
            <person name="Tunlid A."/>
            <person name="Henrissat B."/>
            <person name="Grigoriev I.V."/>
            <person name="Hibbett D.S."/>
            <person name="Martin F."/>
        </authorList>
    </citation>
    <scope>NUCLEOTIDE SEQUENCE [LARGE SCALE GENOMIC DNA]</scope>
    <source>
        <strain evidence="3">LaAM-08-1</strain>
    </source>
</reference>
<feature type="non-terminal residue" evidence="2">
    <location>
        <position position="1"/>
    </location>
</feature>
<keyword evidence="3" id="KW-1185">Reference proteome</keyword>
<dbReference type="AlphaFoldDB" id="A0A0C9XSE4"/>
<accession>A0A0C9XSE4</accession>